<comment type="caution">
    <text evidence="1">The sequence shown here is derived from an EMBL/GenBank/DDBJ whole genome shotgun (WGS) entry which is preliminary data.</text>
</comment>
<gene>
    <name evidence="1" type="ORF">HGA02_11395</name>
</gene>
<proteinExistence type="predicted"/>
<organism evidence="1 2">
    <name type="scientific">Cellulomonas septica</name>
    <dbReference type="NCBI Taxonomy" id="285080"/>
    <lineage>
        <taxon>Bacteria</taxon>
        <taxon>Bacillati</taxon>
        <taxon>Actinomycetota</taxon>
        <taxon>Actinomycetes</taxon>
        <taxon>Micrococcales</taxon>
        <taxon>Cellulomonadaceae</taxon>
        <taxon>Cellulomonas</taxon>
    </lineage>
</organism>
<accession>A0ABX1K1V4</accession>
<evidence type="ECO:0000313" key="1">
    <source>
        <dbReference type="EMBL" id="NKY40114.1"/>
    </source>
</evidence>
<keyword evidence="2" id="KW-1185">Reference proteome</keyword>
<evidence type="ECO:0008006" key="3">
    <source>
        <dbReference type="Google" id="ProtNLM"/>
    </source>
</evidence>
<reference evidence="1 2" key="1">
    <citation type="submission" date="2020-04" db="EMBL/GenBank/DDBJ databases">
        <title>MicrobeNet Type strains.</title>
        <authorList>
            <person name="Nicholson A.C."/>
        </authorList>
    </citation>
    <scope>NUCLEOTIDE SEQUENCE [LARGE SCALE GENOMIC DNA]</scope>
    <source>
        <strain evidence="1 2">ATCC BAA-787</strain>
    </source>
</reference>
<dbReference type="Proteomes" id="UP000777774">
    <property type="component" value="Unassembled WGS sequence"/>
</dbReference>
<sequence>MDVTSALLLGALAGLAVAVPVGPIGVLLLREGVVHGTRVAIGAGLGVATVDLLYAT</sequence>
<name>A0ABX1K1V4_9CELL</name>
<feature type="non-terminal residue" evidence="1">
    <location>
        <position position="56"/>
    </location>
</feature>
<evidence type="ECO:0000313" key="2">
    <source>
        <dbReference type="Proteomes" id="UP000777774"/>
    </source>
</evidence>
<protein>
    <recommendedName>
        <fullName evidence="3">Lysine transporter LysE</fullName>
    </recommendedName>
</protein>
<dbReference type="EMBL" id="JAAXOY010000275">
    <property type="protein sequence ID" value="NKY40114.1"/>
    <property type="molecule type" value="Genomic_DNA"/>
</dbReference>